<name>A0A542DGU9_AMYCI</name>
<sequence length="278" mass="30059">MSPGSSDLTPALLPGTPCWIELATPDEAAARHFYAGLFGWRFQTSPDPATGRYTIASINVAAAGGMYQARAGQPQGWILHLAVHNTSTTAEWVEHLGGRRMLGPVDIPDRGSILHAVDPGGVPVVFWQPASSWEFSFGIPGTFTGADINTHDGAAADGFFCRLFNFTGEQIGMQNIDYAEWRLDQFPVLYRYVMGPEYEPTAPPHWMIYFEIDPTRGTDSVAAHAGTLGGTVVAPPFDTPFGRTAIIADPGGAPFSIIDRSKVVEGWGRAEVDDPYDD</sequence>
<accession>A0A542DGU9</accession>
<dbReference type="PROSITE" id="PS51819">
    <property type="entry name" value="VOC"/>
    <property type="match status" value="1"/>
</dbReference>
<keyword evidence="3" id="KW-1185">Reference proteome</keyword>
<dbReference type="InterPro" id="IPR029068">
    <property type="entry name" value="Glyas_Bleomycin-R_OHBP_Dase"/>
</dbReference>
<gene>
    <name evidence="2" type="ORF">FB471_2020</name>
</gene>
<dbReference type="InterPro" id="IPR052164">
    <property type="entry name" value="Anthracycline_SecMetBiosynth"/>
</dbReference>
<evidence type="ECO:0000259" key="1">
    <source>
        <dbReference type="PROSITE" id="PS51819"/>
    </source>
</evidence>
<reference evidence="2 3" key="1">
    <citation type="submission" date="2019-06" db="EMBL/GenBank/DDBJ databases">
        <title>Sequencing the genomes of 1000 actinobacteria strains.</title>
        <authorList>
            <person name="Klenk H.-P."/>
        </authorList>
    </citation>
    <scope>NUCLEOTIDE SEQUENCE [LARGE SCALE GENOMIC DNA]</scope>
    <source>
        <strain evidence="2 3">DSM 45679</strain>
    </source>
</reference>
<dbReference type="Gene3D" id="3.10.180.10">
    <property type="entry name" value="2,3-Dihydroxybiphenyl 1,2-Dioxygenase, domain 1"/>
    <property type="match status" value="2"/>
</dbReference>
<evidence type="ECO:0000313" key="2">
    <source>
        <dbReference type="EMBL" id="TQJ02296.1"/>
    </source>
</evidence>
<dbReference type="PANTHER" id="PTHR33993">
    <property type="entry name" value="GLYOXALASE-RELATED"/>
    <property type="match status" value="1"/>
</dbReference>
<dbReference type="SUPFAM" id="SSF54593">
    <property type="entry name" value="Glyoxalase/Bleomycin resistance protein/Dihydroxybiphenyl dioxygenase"/>
    <property type="match status" value="2"/>
</dbReference>
<dbReference type="CDD" id="cd07247">
    <property type="entry name" value="SgaA_N_like"/>
    <property type="match status" value="1"/>
</dbReference>
<organism evidence="2 3">
    <name type="scientific">Amycolatopsis cihanbeyliensis</name>
    <dbReference type="NCBI Taxonomy" id="1128664"/>
    <lineage>
        <taxon>Bacteria</taxon>
        <taxon>Bacillati</taxon>
        <taxon>Actinomycetota</taxon>
        <taxon>Actinomycetes</taxon>
        <taxon>Pseudonocardiales</taxon>
        <taxon>Pseudonocardiaceae</taxon>
        <taxon>Amycolatopsis</taxon>
    </lineage>
</organism>
<proteinExistence type="predicted"/>
<feature type="domain" description="VOC" evidence="1">
    <location>
        <begin position="16"/>
        <end position="129"/>
    </location>
</feature>
<comment type="caution">
    <text evidence="2">The sequence shown here is derived from an EMBL/GenBank/DDBJ whole genome shotgun (WGS) entry which is preliminary data.</text>
</comment>
<dbReference type="InterPro" id="IPR037523">
    <property type="entry name" value="VOC_core"/>
</dbReference>
<dbReference type="OrthoDB" id="9793039at2"/>
<dbReference type="PANTHER" id="PTHR33993:SF14">
    <property type="entry name" value="GB|AAF24581.1"/>
    <property type="match status" value="1"/>
</dbReference>
<dbReference type="AlphaFoldDB" id="A0A542DGU9"/>
<dbReference type="Proteomes" id="UP000320876">
    <property type="component" value="Unassembled WGS sequence"/>
</dbReference>
<protein>
    <recommendedName>
        <fullName evidence="1">VOC domain-containing protein</fullName>
    </recommendedName>
</protein>
<evidence type="ECO:0000313" key="3">
    <source>
        <dbReference type="Proteomes" id="UP000320876"/>
    </source>
</evidence>
<dbReference type="EMBL" id="VFML01000001">
    <property type="protein sequence ID" value="TQJ02296.1"/>
    <property type="molecule type" value="Genomic_DNA"/>
</dbReference>
<dbReference type="RefSeq" id="WP_141997181.1">
    <property type="nucleotide sequence ID" value="NZ_VFML01000001.1"/>
</dbReference>